<dbReference type="AlphaFoldDB" id="A0A1W1CXS2"/>
<dbReference type="SUPFAM" id="SSF103247">
    <property type="entry name" value="TT1751-like"/>
    <property type="match status" value="1"/>
</dbReference>
<organism evidence="1">
    <name type="scientific">hydrothermal vent metagenome</name>
    <dbReference type="NCBI Taxonomy" id="652676"/>
    <lineage>
        <taxon>unclassified sequences</taxon>
        <taxon>metagenomes</taxon>
        <taxon>ecological metagenomes</taxon>
    </lineage>
</organism>
<reference evidence="1" key="1">
    <citation type="submission" date="2016-10" db="EMBL/GenBank/DDBJ databases">
        <authorList>
            <person name="de Groot N.N."/>
        </authorList>
    </citation>
    <scope>NUCLEOTIDE SEQUENCE</scope>
</reference>
<name>A0A1W1CXS2_9ZZZZ</name>
<dbReference type="EMBL" id="FPHM01000164">
    <property type="protein sequence ID" value="SFV70668.1"/>
    <property type="molecule type" value="Genomic_DNA"/>
</dbReference>
<sequence length="313" mass="35478">MNKFANTALILSVCVSGLFASATTTNSTVVYTVKGDASKAYDMMMDKPIKALGYRLPDPRKAVNAVYKKQYGSTTLDTLNFMTILNEKKMIPLLELEPKLAGFNPFNLVAYKHSSKDETVIAHLTPDAMMDMLDITDTKVISEYKKMMDELDALVSKTFPTARISHDKYEGTVDDSMMHFEMEFERPEDLDDFIDDIQEKIEGTFIKKGYVMAGFFDYKMAGGDALPSYDSFWTYSLCHFPYSFAIFDNEGAMPEASVFAPCTMYLYIKKDTHTLVLGMPRLANWNKLFLILLLLSPFSKGNFFFFSSSLKIL</sequence>
<dbReference type="InterPro" id="IPR035923">
    <property type="entry name" value="TT1751-like_sf"/>
</dbReference>
<evidence type="ECO:0008006" key="2">
    <source>
        <dbReference type="Google" id="ProtNLM"/>
    </source>
</evidence>
<gene>
    <name evidence="1" type="ORF">MNB_SV-13-1827</name>
</gene>
<evidence type="ECO:0000313" key="1">
    <source>
        <dbReference type="EMBL" id="SFV70668.1"/>
    </source>
</evidence>
<accession>A0A1W1CXS2</accession>
<protein>
    <recommendedName>
        <fullName evidence="2">DUF302 domain-containing protein</fullName>
    </recommendedName>
</protein>
<proteinExistence type="predicted"/>
<dbReference type="Gene3D" id="3.30.310.70">
    <property type="entry name" value="TT1751-like domain"/>
    <property type="match status" value="1"/>
</dbReference>